<dbReference type="CDD" id="cd22157">
    <property type="entry name" value="F-box_AtFBW1-like"/>
    <property type="match status" value="1"/>
</dbReference>
<dbReference type="SUPFAM" id="SSF81383">
    <property type="entry name" value="F-box domain"/>
    <property type="match status" value="1"/>
</dbReference>
<dbReference type="PANTHER" id="PTHR35546:SF130">
    <property type="entry name" value="EXPRESSED PROTEIN"/>
    <property type="match status" value="1"/>
</dbReference>
<dbReference type="InterPro" id="IPR055290">
    <property type="entry name" value="At3g26010-like"/>
</dbReference>
<evidence type="ECO:0000313" key="2">
    <source>
        <dbReference type="EMBL" id="KAJ4821514.1"/>
    </source>
</evidence>
<dbReference type="AlphaFoldDB" id="A0AAV8HXS3"/>
<dbReference type="InterPro" id="IPR017451">
    <property type="entry name" value="F-box-assoc_interact_dom"/>
</dbReference>
<organism evidence="2 3">
    <name type="scientific">Rhynchospora pubera</name>
    <dbReference type="NCBI Taxonomy" id="906938"/>
    <lineage>
        <taxon>Eukaryota</taxon>
        <taxon>Viridiplantae</taxon>
        <taxon>Streptophyta</taxon>
        <taxon>Embryophyta</taxon>
        <taxon>Tracheophyta</taxon>
        <taxon>Spermatophyta</taxon>
        <taxon>Magnoliopsida</taxon>
        <taxon>Liliopsida</taxon>
        <taxon>Poales</taxon>
        <taxon>Cyperaceae</taxon>
        <taxon>Cyperoideae</taxon>
        <taxon>Rhynchosporeae</taxon>
        <taxon>Rhynchospora</taxon>
    </lineage>
</organism>
<dbReference type="PANTHER" id="PTHR35546">
    <property type="entry name" value="F-BOX PROTEIN INTERACTION DOMAIN PROTEIN-RELATED"/>
    <property type="match status" value="1"/>
</dbReference>
<dbReference type="InterPro" id="IPR013187">
    <property type="entry name" value="F-box-assoc_dom_typ3"/>
</dbReference>
<feature type="domain" description="F-box" evidence="1">
    <location>
        <begin position="14"/>
        <end position="53"/>
    </location>
</feature>
<protein>
    <submittedName>
        <fullName evidence="2">F-box and associated interaction domains-containing protein</fullName>
    </submittedName>
</protein>
<comment type="caution">
    <text evidence="2">The sequence shown here is derived from an EMBL/GenBank/DDBJ whole genome shotgun (WGS) entry which is preliminary data.</text>
</comment>
<gene>
    <name evidence="2" type="ORF">LUZ62_034080</name>
</gene>
<dbReference type="InterPro" id="IPR011047">
    <property type="entry name" value="Quinoprotein_ADH-like_sf"/>
</dbReference>
<dbReference type="SUPFAM" id="SSF50998">
    <property type="entry name" value="Quinoprotein alcohol dehydrogenase-like"/>
    <property type="match status" value="1"/>
</dbReference>
<dbReference type="Proteomes" id="UP001140206">
    <property type="component" value="Chromosome 1"/>
</dbReference>
<proteinExistence type="predicted"/>
<name>A0AAV8HXS3_9POAL</name>
<accession>A0AAV8HXS3</accession>
<dbReference type="Pfam" id="PF00646">
    <property type="entry name" value="F-box"/>
    <property type="match status" value="1"/>
</dbReference>
<keyword evidence="3" id="KW-1185">Reference proteome</keyword>
<dbReference type="Gene3D" id="1.20.1280.50">
    <property type="match status" value="1"/>
</dbReference>
<dbReference type="InterPro" id="IPR001810">
    <property type="entry name" value="F-box_dom"/>
</dbReference>
<reference evidence="2" key="1">
    <citation type="submission" date="2022-08" db="EMBL/GenBank/DDBJ databases">
        <authorList>
            <person name="Marques A."/>
        </authorList>
    </citation>
    <scope>NUCLEOTIDE SEQUENCE</scope>
    <source>
        <strain evidence="2">RhyPub2mFocal</strain>
        <tissue evidence="2">Leaves</tissue>
    </source>
</reference>
<dbReference type="SMART" id="SM00256">
    <property type="entry name" value="FBOX"/>
    <property type="match status" value="1"/>
</dbReference>
<dbReference type="InterPro" id="IPR036047">
    <property type="entry name" value="F-box-like_dom_sf"/>
</dbReference>
<dbReference type="Pfam" id="PF08268">
    <property type="entry name" value="FBA_3"/>
    <property type="match status" value="1"/>
</dbReference>
<dbReference type="NCBIfam" id="TIGR01640">
    <property type="entry name" value="F_box_assoc_1"/>
    <property type="match status" value="1"/>
</dbReference>
<dbReference type="EMBL" id="JAMFTS010000001">
    <property type="protein sequence ID" value="KAJ4821514.1"/>
    <property type="molecule type" value="Genomic_DNA"/>
</dbReference>
<sequence>MKRRNEEIWCGVVLPDDVVVEILSRLHPKSFFRSKCVSKTWLALSSHAFRLNKHLQPTLMGFFYGSSDKSRPIGFANITGRVNAVDATLSLSALPHQDYIAILDCCNGLLLIVCWDFGRGVGVQRVSSSHYSYMYVYNPAIRKYIAVELIPEDMEHFATYTFSLAFDPQEHSRFHVVCFAHSYHEGEYINAFFTFSSDSGRWQQGGNMGCDLQITKSAKGTFLDGRVHRVTKRHEIVSVNPVDNSYLVTEFDFPALSAKGFSEIMQSEGRLHFMFLNSFQNMSIWVSENGNRQKWIFKHQISLHEVKFIGGASWHWNLKLHPEKDALIVHCKNGRIILIDLKTNESIEIFVLPNPKTYPKFWFYKPCYLV</sequence>
<evidence type="ECO:0000313" key="3">
    <source>
        <dbReference type="Proteomes" id="UP001140206"/>
    </source>
</evidence>
<evidence type="ECO:0000259" key="1">
    <source>
        <dbReference type="SMART" id="SM00256"/>
    </source>
</evidence>